<organism evidence="2 3">
    <name type="scientific">Candidatus Clostridium stratigraminis</name>
    <dbReference type="NCBI Taxonomy" id="3381661"/>
    <lineage>
        <taxon>Bacteria</taxon>
        <taxon>Bacillati</taxon>
        <taxon>Bacillota</taxon>
        <taxon>Clostridia</taxon>
        <taxon>Eubacteriales</taxon>
        <taxon>Clostridiaceae</taxon>
        <taxon>Clostridium</taxon>
    </lineage>
</organism>
<dbReference type="RefSeq" id="WP_406769729.1">
    <property type="nucleotide sequence ID" value="NZ_JBJHZZ010000005.1"/>
</dbReference>
<feature type="transmembrane region" description="Helical" evidence="1">
    <location>
        <begin position="12"/>
        <end position="30"/>
    </location>
</feature>
<proteinExistence type="predicted"/>
<evidence type="ECO:0000256" key="1">
    <source>
        <dbReference type="SAM" id="Phobius"/>
    </source>
</evidence>
<name>A0ABW8T573_9CLOT</name>
<reference evidence="2 3" key="1">
    <citation type="submission" date="2024-11" db="EMBL/GenBank/DDBJ databases">
        <authorList>
            <person name="Heng Y.C."/>
            <person name="Lim A.C.H."/>
            <person name="Lee J.K.Y."/>
            <person name="Kittelmann S."/>
        </authorList>
    </citation>
    <scope>NUCLEOTIDE SEQUENCE [LARGE SCALE GENOMIC DNA]</scope>
    <source>
        <strain evidence="2 3">WILCCON 0185</strain>
    </source>
</reference>
<comment type="caution">
    <text evidence="2">The sequence shown here is derived from an EMBL/GenBank/DDBJ whole genome shotgun (WGS) entry which is preliminary data.</text>
</comment>
<dbReference type="Proteomes" id="UP001623591">
    <property type="component" value="Unassembled WGS sequence"/>
</dbReference>
<keyword evidence="1" id="KW-0472">Membrane</keyword>
<sequence>MFGETGKSKKLLKLSAVLIGVLILSMIIHYCTTYGGEYAVTIYTKSGVDTNTLGLFDNEKVTKVQEGNKFYILMKNPSVDINGINNNDIEIQLTKKQFDDLIIPNKLIDGLPLYLRFKYNGIRGTNPKWTFISFTEYNPFRP</sequence>
<protein>
    <submittedName>
        <fullName evidence="2">Uncharacterized protein</fullName>
    </submittedName>
</protein>
<keyword evidence="1" id="KW-0812">Transmembrane</keyword>
<keyword evidence="3" id="KW-1185">Reference proteome</keyword>
<accession>A0ABW8T573</accession>
<keyword evidence="1" id="KW-1133">Transmembrane helix</keyword>
<evidence type="ECO:0000313" key="3">
    <source>
        <dbReference type="Proteomes" id="UP001623591"/>
    </source>
</evidence>
<dbReference type="EMBL" id="JBJHZZ010000005">
    <property type="protein sequence ID" value="MFL0247277.1"/>
    <property type="molecule type" value="Genomic_DNA"/>
</dbReference>
<evidence type="ECO:0000313" key="2">
    <source>
        <dbReference type="EMBL" id="MFL0247277.1"/>
    </source>
</evidence>
<gene>
    <name evidence="2" type="ORF">ACJDUG_09850</name>
</gene>